<proteinExistence type="predicted"/>
<evidence type="ECO:0000313" key="3">
    <source>
        <dbReference type="EMBL" id="MFC3085547.1"/>
    </source>
</evidence>
<reference evidence="4" key="1">
    <citation type="journal article" date="2019" name="Int. J. Syst. Evol. Microbiol.">
        <title>The Global Catalogue of Microorganisms (GCM) 10K type strain sequencing project: providing services to taxonomists for standard genome sequencing and annotation.</title>
        <authorList>
            <consortium name="The Broad Institute Genomics Platform"/>
            <consortium name="The Broad Institute Genome Sequencing Center for Infectious Disease"/>
            <person name="Wu L."/>
            <person name="Ma J."/>
        </authorList>
    </citation>
    <scope>NUCLEOTIDE SEQUENCE [LARGE SCALE GENOMIC DNA]</scope>
    <source>
        <strain evidence="4">KCTC 62102</strain>
    </source>
</reference>
<keyword evidence="4" id="KW-1185">Reference proteome</keyword>
<dbReference type="PANTHER" id="PTHR35894:SF1">
    <property type="entry name" value="PHOSPHORIBULOKINASE _ URIDINE KINASE FAMILY"/>
    <property type="match status" value="1"/>
</dbReference>
<feature type="region of interest" description="Disordered" evidence="1">
    <location>
        <begin position="1"/>
        <end position="46"/>
    </location>
</feature>
<dbReference type="InterPro" id="IPR052026">
    <property type="entry name" value="ExeA_AAA_ATPase_DNA-bind"/>
</dbReference>
<dbReference type="Gene3D" id="3.40.50.300">
    <property type="entry name" value="P-loop containing nucleotide triphosphate hydrolases"/>
    <property type="match status" value="1"/>
</dbReference>
<accession>A0ABV7DRD6</accession>
<evidence type="ECO:0000256" key="1">
    <source>
        <dbReference type="SAM" id="MobiDB-lite"/>
    </source>
</evidence>
<dbReference type="RefSeq" id="WP_197641821.1">
    <property type="nucleotide sequence ID" value="NZ_JAEACP010000002.1"/>
</dbReference>
<organism evidence="3 4">
    <name type="scientific">Tabrizicola soli</name>
    <dbReference type="NCBI Taxonomy" id="2185115"/>
    <lineage>
        <taxon>Bacteria</taxon>
        <taxon>Pseudomonadati</taxon>
        <taxon>Pseudomonadota</taxon>
        <taxon>Alphaproteobacteria</taxon>
        <taxon>Rhodobacterales</taxon>
        <taxon>Paracoccaceae</taxon>
        <taxon>Tabrizicola</taxon>
    </lineage>
</organism>
<dbReference type="InterPro" id="IPR003593">
    <property type="entry name" value="AAA+_ATPase"/>
</dbReference>
<feature type="compositionally biased region" description="Pro residues" evidence="1">
    <location>
        <begin position="26"/>
        <end position="39"/>
    </location>
</feature>
<feature type="domain" description="AAA+ ATPase" evidence="2">
    <location>
        <begin position="87"/>
        <end position="229"/>
    </location>
</feature>
<dbReference type="SUPFAM" id="SSF52540">
    <property type="entry name" value="P-loop containing nucleoside triphosphate hydrolases"/>
    <property type="match status" value="1"/>
</dbReference>
<dbReference type="Pfam" id="PF13401">
    <property type="entry name" value="AAA_22"/>
    <property type="match status" value="1"/>
</dbReference>
<dbReference type="InterPro" id="IPR027417">
    <property type="entry name" value="P-loop_NTPase"/>
</dbReference>
<feature type="compositionally biased region" description="Basic and acidic residues" evidence="1">
    <location>
        <begin position="12"/>
        <end position="24"/>
    </location>
</feature>
<dbReference type="EMBL" id="JBHRSM010000011">
    <property type="protein sequence ID" value="MFC3085547.1"/>
    <property type="molecule type" value="Genomic_DNA"/>
</dbReference>
<sequence>MWRRKSSGAQGRDGEVALRAETRAPDPQPAPPPAAPPPAKAGTPGVYDQHFGLTARPFALAPDPDALFWTPAHRRAYAMLEYGLMTQAPITLITGEVGSGKTTLLHHLLRSLDDGVRVGLVSNPNGSRAELLRWVLLSLGEPAGPDETYVDLFSRFQDLLIAEYAAGRRVALIFDEAQNLGRKALEELRMFTNINSGKDVLLQLILVGQPELREIVHRPDMRQFAQRVASSFHLGMMDRATVRGYIDHRLRIVGMKRRIFDEAAVTLVHQVTGGVPRLVNQLCDLAMVYAFSCGRKRVTEAHVRQVLDDGTFFAVDLQGIEGDP</sequence>
<dbReference type="Proteomes" id="UP001595445">
    <property type="component" value="Unassembled WGS sequence"/>
</dbReference>
<evidence type="ECO:0000259" key="2">
    <source>
        <dbReference type="SMART" id="SM00382"/>
    </source>
</evidence>
<name>A0ABV7DRD6_9RHOB</name>
<dbReference type="PANTHER" id="PTHR35894">
    <property type="entry name" value="GENERAL SECRETION PATHWAY PROTEIN A-RELATED"/>
    <property type="match status" value="1"/>
</dbReference>
<gene>
    <name evidence="3" type="ORF">ACFOD6_05745</name>
</gene>
<comment type="caution">
    <text evidence="3">The sequence shown here is derived from an EMBL/GenBank/DDBJ whole genome shotgun (WGS) entry which is preliminary data.</text>
</comment>
<evidence type="ECO:0000313" key="4">
    <source>
        <dbReference type="Proteomes" id="UP001595445"/>
    </source>
</evidence>
<protein>
    <submittedName>
        <fullName evidence="3">ExeA family protein</fullName>
    </submittedName>
</protein>
<dbReference type="InterPro" id="IPR049945">
    <property type="entry name" value="AAA_22"/>
</dbReference>
<dbReference type="SMART" id="SM00382">
    <property type="entry name" value="AAA"/>
    <property type="match status" value="1"/>
</dbReference>